<sequence>MKAQALTIHWHSDNQPIYSVHFQPGAHGGGRFATAGGDNNVRLWSLRRGPDRPEISYLATLAKHTQSVNVVRFDPKGEMLASGGDDGNVIVWAPSETQSREFGAEWDDRESWKTKLLCRMSVSEVYDIAWSPDSLYFVAGSMDNVSRIYSAVTGMCVRQIAEHNHYVQGVAWDPFNEYIATQSADRSVHIYTLKSKDGQFTFSPYHKITKADLPFRKIAATSPAPTAATMASPQHPTTAVSSPSSVPMKSVPSQLTAPSTPNSTMNPPTHRTSHSRHSSFGSASSVKRSPSQSPTMASLPLPAVRPLEVNKQRNSFLYHSETMTSFFRRLTFTVDGSLLLTPAGQFRYHSASDKDSEDIVTNTVYIYTRSGLNRPPVAHLPGFKEPAVAVKCNPILYKLRESEILPTEKASINTNQRHSTADSPKEKDASTADHNSEFKSTAPPAFALPYRLIFAVATQDSVLVYDTQQTTPLCYISNLHYAAFTDLSWSPDGNTLLISSNDGFCSAVSFEPGEIGERYSEDTVTIPPPPAMSTQHLSKPVGTQSSPIPSLATPVVAQNSTPLTLQDSDSVGSLTPTITSVPSPVISSASMYSREASQGLSPPGTPHFGLPMSVMANGPYSQVPLFPPSPRALHAAPAKRSAEEQDVERKKKRIVPTLVGPAPAAITADASEPPSSSKPSDENAPES</sequence>
<keyword evidence="7" id="KW-0234">DNA repair</keyword>
<proteinExistence type="inferred from homology"/>
<evidence type="ECO:0000313" key="12">
    <source>
        <dbReference type="EMBL" id="ODV89857.1"/>
    </source>
</evidence>
<comment type="subcellular location">
    <subcellularLocation>
        <location evidence="1">Nucleus</location>
    </subcellularLocation>
</comment>
<dbReference type="Proteomes" id="UP000095023">
    <property type="component" value="Unassembled WGS sequence"/>
</dbReference>
<dbReference type="InterPro" id="IPR055410">
    <property type="entry name" value="Beta-prop_CAF1B_HIR1"/>
</dbReference>
<feature type="region of interest" description="Disordered" evidence="10">
    <location>
        <begin position="224"/>
        <end position="299"/>
    </location>
</feature>
<evidence type="ECO:0000313" key="13">
    <source>
        <dbReference type="Proteomes" id="UP000095023"/>
    </source>
</evidence>
<feature type="compositionally biased region" description="Basic and acidic residues" evidence="10">
    <location>
        <begin position="640"/>
        <end position="649"/>
    </location>
</feature>
<dbReference type="GO" id="GO:0006334">
    <property type="term" value="P:nucleosome assembly"/>
    <property type="evidence" value="ECO:0007669"/>
    <property type="project" value="TreeGrafter"/>
</dbReference>
<dbReference type="InterPro" id="IPR036322">
    <property type="entry name" value="WD40_repeat_dom_sf"/>
</dbReference>
<feature type="region of interest" description="Disordered" evidence="10">
    <location>
        <begin position="625"/>
        <end position="687"/>
    </location>
</feature>
<reference evidence="13" key="1">
    <citation type="submission" date="2016-02" db="EMBL/GenBank/DDBJ databases">
        <title>Comparative genomics of biotechnologically important yeasts.</title>
        <authorList>
            <consortium name="DOE Joint Genome Institute"/>
            <person name="Riley R."/>
            <person name="Haridas S."/>
            <person name="Wolfe K.H."/>
            <person name="Lopes M.R."/>
            <person name="Hittinger C.T."/>
            <person name="Goker M."/>
            <person name="Salamov A."/>
            <person name="Wisecaver J."/>
            <person name="Long T.M."/>
            <person name="Aerts A.L."/>
            <person name="Barry K."/>
            <person name="Choi C."/>
            <person name="Clum A."/>
            <person name="Coughlan A.Y."/>
            <person name="Deshpande S."/>
            <person name="Douglass A.P."/>
            <person name="Hanson S.J."/>
            <person name="Klenk H.-P."/>
            <person name="Labutti K."/>
            <person name="Lapidus A."/>
            <person name="Lindquist E."/>
            <person name="Lipzen A."/>
            <person name="Meier-Kolthoff J.P."/>
            <person name="Ohm R.A."/>
            <person name="Otillar R.P."/>
            <person name="Pangilinan J."/>
            <person name="Peng Y."/>
            <person name="Rokas A."/>
            <person name="Rosa C.A."/>
            <person name="Scheuner C."/>
            <person name="Sibirny A.A."/>
            <person name="Slot J.C."/>
            <person name="Stielow J.B."/>
            <person name="Sun H."/>
            <person name="Kurtzman C.P."/>
            <person name="Blackwell M."/>
            <person name="Jeffries T.W."/>
            <person name="Grigoriev I.V."/>
        </authorList>
    </citation>
    <scope>NUCLEOTIDE SEQUENCE [LARGE SCALE GENOMIC DNA]</scope>
    <source>
        <strain evidence="13">NRRL Y-17796</strain>
    </source>
</reference>
<organism evidence="12 13">
    <name type="scientific">Tortispora caseinolytica NRRL Y-17796</name>
    <dbReference type="NCBI Taxonomy" id="767744"/>
    <lineage>
        <taxon>Eukaryota</taxon>
        <taxon>Fungi</taxon>
        <taxon>Dikarya</taxon>
        <taxon>Ascomycota</taxon>
        <taxon>Saccharomycotina</taxon>
        <taxon>Trigonopsidomycetes</taxon>
        <taxon>Trigonopsidales</taxon>
        <taxon>Trigonopsidaceae</taxon>
        <taxon>Tortispora</taxon>
    </lineage>
</organism>
<feature type="repeat" description="WD" evidence="9">
    <location>
        <begin position="160"/>
        <end position="201"/>
    </location>
</feature>
<dbReference type="PANTHER" id="PTHR15271:SF4">
    <property type="entry name" value="CHROMATIN ASSEMBLY FACTOR 1 SUBUNIT B"/>
    <property type="match status" value="1"/>
</dbReference>
<keyword evidence="3 9" id="KW-0853">WD repeat</keyword>
<dbReference type="Pfam" id="PF24105">
    <property type="entry name" value="Beta-prop_CAF1B_HIR1"/>
    <property type="match status" value="2"/>
</dbReference>
<keyword evidence="6" id="KW-0156">Chromatin regulator</keyword>
<accession>A0A1E4TDR8</accession>
<dbReference type="PROSITE" id="PS50294">
    <property type="entry name" value="WD_REPEATS_REGION"/>
    <property type="match status" value="1"/>
</dbReference>
<dbReference type="InterPro" id="IPR045145">
    <property type="entry name" value="PTHR15271"/>
</dbReference>
<dbReference type="Gene3D" id="2.130.10.10">
    <property type="entry name" value="YVTN repeat-like/Quinoprotein amine dehydrogenase"/>
    <property type="match status" value="3"/>
</dbReference>
<feature type="compositionally biased region" description="Polar residues" evidence="10">
    <location>
        <begin position="286"/>
        <end position="296"/>
    </location>
</feature>
<dbReference type="GO" id="GO:0005634">
    <property type="term" value="C:nucleus"/>
    <property type="evidence" value="ECO:0007669"/>
    <property type="project" value="UniProtKB-SubCell"/>
</dbReference>
<dbReference type="AlphaFoldDB" id="A0A1E4TDR8"/>
<evidence type="ECO:0000256" key="5">
    <source>
        <dbReference type="ARBA" id="ARBA00022763"/>
    </source>
</evidence>
<name>A0A1E4TDR8_9ASCO</name>
<evidence type="ECO:0000256" key="1">
    <source>
        <dbReference type="ARBA" id="ARBA00004123"/>
    </source>
</evidence>
<evidence type="ECO:0000256" key="9">
    <source>
        <dbReference type="PROSITE-ProRule" id="PRU00221"/>
    </source>
</evidence>
<dbReference type="GO" id="GO:0006281">
    <property type="term" value="P:DNA repair"/>
    <property type="evidence" value="ECO:0007669"/>
    <property type="project" value="UniProtKB-KW"/>
</dbReference>
<evidence type="ECO:0000256" key="6">
    <source>
        <dbReference type="ARBA" id="ARBA00022853"/>
    </source>
</evidence>
<dbReference type="PROSITE" id="PS50082">
    <property type="entry name" value="WD_REPEATS_2"/>
    <property type="match status" value="3"/>
</dbReference>
<dbReference type="PANTHER" id="PTHR15271">
    <property type="entry name" value="CHROMATIN ASSEMBLY FACTOR 1 SUBUNIT B"/>
    <property type="match status" value="1"/>
</dbReference>
<evidence type="ECO:0000256" key="7">
    <source>
        <dbReference type="ARBA" id="ARBA00023204"/>
    </source>
</evidence>
<dbReference type="SMART" id="SM00320">
    <property type="entry name" value="WD40"/>
    <property type="match status" value="5"/>
</dbReference>
<feature type="repeat" description="WD" evidence="9">
    <location>
        <begin position="61"/>
        <end position="92"/>
    </location>
</feature>
<keyword evidence="13" id="KW-1185">Reference proteome</keyword>
<feature type="domain" description="CAF1B/HIR1 beta-propeller" evidence="11">
    <location>
        <begin position="309"/>
        <end position="515"/>
    </location>
</feature>
<feature type="compositionally biased region" description="Low complexity" evidence="10">
    <location>
        <begin position="240"/>
        <end position="270"/>
    </location>
</feature>
<keyword evidence="5" id="KW-0227">DNA damage</keyword>
<dbReference type="InterPro" id="IPR015943">
    <property type="entry name" value="WD40/YVTN_repeat-like_dom_sf"/>
</dbReference>
<dbReference type="SUPFAM" id="SSF50978">
    <property type="entry name" value="WD40 repeat-like"/>
    <property type="match status" value="1"/>
</dbReference>
<evidence type="ECO:0000256" key="2">
    <source>
        <dbReference type="ARBA" id="ARBA00007306"/>
    </source>
</evidence>
<keyword evidence="8" id="KW-0539">Nucleus</keyword>
<feature type="compositionally biased region" description="Basic and acidic residues" evidence="10">
    <location>
        <begin position="419"/>
        <end position="437"/>
    </location>
</feature>
<feature type="domain" description="CAF1B/HIR1 beta-propeller" evidence="11">
    <location>
        <begin position="1"/>
        <end position="198"/>
    </location>
</feature>
<evidence type="ECO:0000256" key="3">
    <source>
        <dbReference type="ARBA" id="ARBA00022574"/>
    </source>
</evidence>
<dbReference type="GO" id="GO:0033186">
    <property type="term" value="C:CAF-1 complex"/>
    <property type="evidence" value="ECO:0007669"/>
    <property type="project" value="TreeGrafter"/>
</dbReference>
<evidence type="ECO:0000256" key="4">
    <source>
        <dbReference type="ARBA" id="ARBA00022737"/>
    </source>
</evidence>
<evidence type="ECO:0000256" key="10">
    <source>
        <dbReference type="SAM" id="MobiDB-lite"/>
    </source>
</evidence>
<dbReference type="OrthoDB" id="71227at2759"/>
<evidence type="ECO:0000256" key="8">
    <source>
        <dbReference type="ARBA" id="ARBA00023242"/>
    </source>
</evidence>
<gene>
    <name evidence="12" type="ORF">CANCADRAFT_26767</name>
</gene>
<keyword evidence="4" id="KW-0677">Repeat</keyword>
<feature type="region of interest" description="Disordered" evidence="10">
    <location>
        <begin position="408"/>
        <end position="440"/>
    </location>
</feature>
<feature type="repeat" description="WD" evidence="9">
    <location>
        <begin position="10"/>
        <end position="49"/>
    </location>
</feature>
<feature type="compositionally biased region" description="Low complexity" evidence="10">
    <location>
        <begin position="224"/>
        <end position="233"/>
    </location>
</feature>
<protein>
    <recommendedName>
        <fullName evidence="11">CAF1B/HIR1 beta-propeller domain-containing protein</fullName>
    </recommendedName>
</protein>
<dbReference type="InterPro" id="IPR001680">
    <property type="entry name" value="WD40_rpt"/>
</dbReference>
<dbReference type="EMBL" id="KV453842">
    <property type="protein sequence ID" value="ODV89857.1"/>
    <property type="molecule type" value="Genomic_DNA"/>
</dbReference>
<evidence type="ECO:0000259" key="11">
    <source>
        <dbReference type="Pfam" id="PF24105"/>
    </source>
</evidence>
<dbReference type="GO" id="GO:0006335">
    <property type="term" value="P:DNA replication-dependent chromatin assembly"/>
    <property type="evidence" value="ECO:0007669"/>
    <property type="project" value="InterPro"/>
</dbReference>
<comment type="similarity">
    <text evidence="2">Belongs to the WD repeat HIR1 family.</text>
</comment>